<dbReference type="EMBL" id="FLYE01000012">
    <property type="protein sequence ID" value="SCA56489.1"/>
    <property type="molecule type" value="Genomic_DNA"/>
</dbReference>
<dbReference type="NCBIfam" id="TIGR02285">
    <property type="entry name" value="TIGR02285 family protein"/>
    <property type="match status" value="1"/>
</dbReference>
<name>A0A1C3RGV3_9PROT</name>
<keyword evidence="2" id="KW-1185">Reference proteome</keyword>
<evidence type="ECO:0000313" key="1">
    <source>
        <dbReference type="EMBL" id="SCA56489.1"/>
    </source>
</evidence>
<dbReference type="Proteomes" id="UP000231658">
    <property type="component" value="Unassembled WGS sequence"/>
</dbReference>
<evidence type="ECO:0000313" key="2">
    <source>
        <dbReference type="Proteomes" id="UP000231658"/>
    </source>
</evidence>
<dbReference type="AlphaFoldDB" id="A0A1C3RGV3"/>
<accession>A0A1C3RGV3</accession>
<dbReference type="STRING" id="1867952.MTBPR1_20337"/>
<dbReference type="OrthoDB" id="8439154at2"/>
<proteinExistence type="predicted"/>
<dbReference type="SUPFAM" id="SSF53850">
    <property type="entry name" value="Periplasmic binding protein-like II"/>
    <property type="match status" value="1"/>
</dbReference>
<reference evidence="1 2" key="1">
    <citation type="submission" date="2016-07" db="EMBL/GenBank/DDBJ databases">
        <authorList>
            <person name="Lefevre C.T."/>
        </authorList>
    </citation>
    <scope>NUCLEOTIDE SEQUENCE [LARGE SCALE GENOMIC DNA]</scope>
    <source>
        <strain evidence="1">PR1</strain>
    </source>
</reference>
<dbReference type="RefSeq" id="WP_069188573.1">
    <property type="nucleotide sequence ID" value="NZ_FLYE01000012.1"/>
</dbReference>
<gene>
    <name evidence="1" type="ORF">MTBPR1_20337</name>
</gene>
<dbReference type="InterPro" id="IPR011972">
    <property type="entry name" value="CHP02285"/>
</dbReference>
<evidence type="ECO:0008006" key="3">
    <source>
        <dbReference type="Google" id="ProtNLM"/>
    </source>
</evidence>
<organism evidence="1 2">
    <name type="scientific">Candidatus Terasakiella magnetica</name>
    <dbReference type="NCBI Taxonomy" id="1867952"/>
    <lineage>
        <taxon>Bacteria</taxon>
        <taxon>Pseudomonadati</taxon>
        <taxon>Pseudomonadota</taxon>
        <taxon>Alphaproteobacteria</taxon>
        <taxon>Rhodospirillales</taxon>
        <taxon>Terasakiellaceae</taxon>
        <taxon>Terasakiella</taxon>
    </lineage>
</organism>
<protein>
    <recommendedName>
        <fullName evidence="3">Solute-binding protein family 3/N-terminal domain-containing protein</fullName>
    </recommendedName>
</protein>
<dbReference type="Gene3D" id="3.40.190.10">
    <property type="entry name" value="Periplasmic binding protein-like II"/>
    <property type="match status" value="2"/>
</dbReference>
<sequence>MTDMILHRLKSMAVGALAFALLFCVSVQVFAKETIIWTQNDFIPFYIKDGPHKGQGISDKLTMFFSKHLPDYTHKQEHMNFPRFFALAKRGELVCNPLLLKTAEREEILSYSQAFKPAYAHIMVSSHPIDYPKEGISLEEFLKNDPHPMIVQTKRSYGPVLDRVIKEGVQQGRIRTESYPTKQLFVMLEKNRIHHFVDIENSVTFYNTEHHGEKKLYRIPLKEDRLDRFGYAVCSKTPAGKKLIARINEILKREGDSQEFRDILESWMATENLMRFREFYYREVLQK</sequence>